<evidence type="ECO:0000313" key="1">
    <source>
        <dbReference type="EMBL" id="VDN39159.1"/>
    </source>
</evidence>
<gene>
    <name evidence="1" type="ORF">DILT_LOCUS17777</name>
</gene>
<dbReference type="EMBL" id="UYRU01094688">
    <property type="protein sequence ID" value="VDN39159.1"/>
    <property type="molecule type" value="Genomic_DNA"/>
</dbReference>
<name>A0A3P7REK3_DIBLA</name>
<dbReference type="Proteomes" id="UP000281553">
    <property type="component" value="Unassembled WGS sequence"/>
</dbReference>
<evidence type="ECO:0000313" key="2">
    <source>
        <dbReference type="Proteomes" id="UP000281553"/>
    </source>
</evidence>
<accession>A0A3P7REK3</accession>
<keyword evidence="2" id="KW-1185">Reference proteome</keyword>
<proteinExistence type="predicted"/>
<protein>
    <submittedName>
        <fullName evidence="1">Uncharacterized protein</fullName>
    </submittedName>
</protein>
<dbReference type="AlphaFoldDB" id="A0A3P7REK3"/>
<organism evidence="1 2">
    <name type="scientific">Dibothriocephalus latus</name>
    <name type="common">Fish tapeworm</name>
    <name type="synonym">Diphyllobothrium latum</name>
    <dbReference type="NCBI Taxonomy" id="60516"/>
    <lineage>
        <taxon>Eukaryota</taxon>
        <taxon>Metazoa</taxon>
        <taxon>Spiralia</taxon>
        <taxon>Lophotrochozoa</taxon>
        <taxon>Platyhelminthes</taxon>
        <taxon>Cestoda</taxon>
        <taxon>Eucestoda</taxon>
        <taxon>Diphyllobothriidea</taxon>
        <taxon>Diphyllobothriidae</taxon>
        <taxon>Dibothriocephalus</taxon>
    </lineage>
</organism>
<reference evidence="1 2" key="1">
    <citation type="submission" date="2018-11" db="EMBL/GenBank/DDBJ databases">
        <authorList>
            <consortium name="Pathogen Informatics"/>
        </authorList>
    </citation>
    <scope>NUCLEOTIDE SEQUENCE [LARGE SCALE GENOMIC DNA]</scope>
</reference>
<sequence length="124" mass="13643">MAIPHIAESMEIVIPDAVLNTKLEEKSADNSTSSPHTLQIAYLSIRDISSIINARRRFIPVADTTAWKRMALLNTRRLLDLAFKRHAVVQCQRTASASKGSALSGTHDYNHTSVLKPNCLTCVG</sequence>